<dbReference type="Gene3D" id="3.20.20.70">
    <property type="entry name" value="Aldolase class I"/>
    <property type="match status" value="1"/>
</dbReference>
<evidence type="ECO:0000256" key="3">
    <source>
        <dbReference type="PIRNR" id="PIRNR001365"/>
    </source>
</evidence>
<keyword evidence="2 3" id="KW-0456">Lyase</keyword>
<name>A0ABW6CXH6_9BACT</name>
<reference evidence="4 5" key="1">
    <citation type="submission" date="2024-03" db="EMBL/GenBank/DDBJ databases">
        <title>Aquirufa genome sequencing.</title>
        <authorList>
            <person name="Pitt A."/>
            <person name="Hahn M.W."/>
        </authorList>
    </citation>
    <scope>NUCLEOTIDE SEQUENCE [LARGE SCALE GENOMIC DNA]</scope>
    <source>
        <strain evidence="4 5">PLAD-142S6K</strain>
    </source>
</reference>
<comment type="similarity">
    <text evidence="1 3">Belongs to the DapA family.</text>
</comment>
<dbReference type="SUPFAM" id="SSF51569">
    <property type="entry name" value="Aldolase"/>
    <property type="match status" value="1"/>
</dbReference>
<dbReference type="RefSeq" id="WP_377974454.1">
    <property type="nucleotide sequence ID" value="NZ_JBBKYA010000001.1"/>
</dbReference>
<gene>
    <name evidence="4" type="ORF">SKC38_01425</name>
</gene>
<organism evidence="4 5">
    <name type="scientific">Aquirufa echingensis</name>
    <dbReference type="NCBI Taxonomy" id="3096516"/>
    <lineage>
        <taxon>Bacteria</taxon>
        <taxon>Pseudomonadati</taxon>
        <taxon>Bacteroidota</taxon>
        <taxon>Cytophagia</taxon>
        <taxon>Cytophagales</taxon>
        <taxon>Flectobacillaceae</taxon>
        <taxon>Aquirufa</taxon>
    </lineage>
</organism>
<dbReference type="PANTHER" id="PTHR12128">
    <property type="entry name" value="DIHYDRODIPICOLINATE SYNTHASE"/>
    <property type="match status" value="1"/>
</dbReference>
<dbReference type="Pfam" id="PF00701">
    <property type="entry name" value="DHDPS"/>
    <property type="match status" value="1"/>
</dbReference>
<dbReference type="Proteomes" id="UP001598114">
    <property type="component" value="Unassembled WGS sequence"/>
</dbReference>
<accession>A0ABW6CXH6</accession>
<keyword evidence="5" id="KW-1185">Reference proteome</keyword>
<dbReference type="PANTHER" id="PTHR12128:SF66">
    <property type="entry name" value="4-HYDROXY-2-OXOGLUTARATE ALDOLASE, MITOCHONDRIAL"/>
    <property type="match status" value="1"/>
</dbReference>
<evidence type="ECO:0000256" key="1">
    <source>
        <dbReference type="ARBA" id="ARBA00007592"/>
    </source>
</evidence>
<protein>
    <submittedName>
        <fullName evidence="4">Dihydrodipicolinate synthase family protein</fullName>
    </submittedName>
</protein>
<proteinExistence type="inferred from homology"/>
<dbReference type="InterPro" id="IPR013785">
    <property type="entry name" value="Aldolase_TIM"/>
</dbReference>
<sequence length="294" mass="32952">MKLPEGFIPVMLTPFTADLQVDYSCLRKLTEFYLEAGAVGLFANCLSSEMYELSDEERLNVIATVVNQVANRVPVVATGTFGGNINDMAEFSKSVYRLGVDAVIILNNQFVSETESDEVFLARVHAWLDLTPGIPFGIYECPIPYKRLVSIPVLENLLATGRLCYHKDTSLQIDEVAAKIKAGGQQVFGVYDAYIEHAIESLNAGSKGLSCIQGNYFPELVVELCQKTERSQAIQNFMSEHMRLMHETYPISAKYVLQKMGFPIDLATRRKVGELSSEMMKKLDALIEEYCERF</sequence>
<dbReference type="SMART" id="SM01130">
    <property type="entry name" value="DHDPS"/>
    <property type="match status" value="1"/>
</dbReference>
<dbReference type="CDD" id="cd00408">
    <property type="entry name" value="DHDPS-like"/>
    <property type="match status" value="1"/>
</dbReference>
<evidence type="ECO:0000313" key="5">
    <source>
        <dbReference type="Proteomes" id="UP001598114"/>
    </source>
</evidence>
<dbReference type="PIRSF" id="PIRSF001365">
    <property type="entry name" value="DHDPS"/>
    <property type="match status" value="1"/>
</dbReference>
<dbReference type="InterPro" id="IPR002220">
    <property type="entry name" value="DapA-like"/>
</dbReference>
<evidence type="ECO:0000313" key="4">
    <source>
        <dbReference type="EMBL" id="MFD3274883.1"/>
    </source>
</evidence>
<evidence type="ECO:0000256" key="2">
    <source>
        <dbReference type="ARBA" id="ARBA00023239"/>
    </source>
</evidence>
<dbReference type="EMBL" id="JBBKYA010000001">
    <property type="protein sequence ID" value="MFD3274883.1"/>
    <property type="molecule type" value="Genomic_DNA"/>
</dbReference>
<comment type="caution">
    <text evidence="4">The sequence shown here is derived from an EMBL/GenBank/DDBJ whole genome shotgun (WGS) entry which is preliminary data.</text>
</comment>